<keyword evidence="2" id="KW-1185">Reference proteome</keyword>
<sequence length="60" mass="6852">MGERARIEKDGTYTGDLPCKWCQVLIDQGGRRRVRRYCRGTHRWKQYGANVVAVVAGILS</sequence>
<dbReference type="EMBL" id="CP146022">
    <property type="protein sequence ID" value="WWQ66927.1"/>
    <property type="molecule type" value="Genomic_DNA"/>
</dbReference>
<evidence type="ECO:0000313" key="1">
    <source>
        <dbReference type="EMBL" id="WWQ66927.1"/>
    </source>
</evidence>
<organism evidence="1 2">
    <name type="scientific">Streptomyces citrinus</name>
    <dbReference type="NCBI Taxonomy" id="3118173"/>
    <lineage>
        <taxon>Bacteria</taxon>
        <taxon>Bacillati</taxon>
        <taxon>Actinomycetota</taxon>
        <taxon>Actinomycetes</taxon>
        <taxon>Kitasatosporales</taxon>
        <taxon>Streptomycetaceae</taxon>
        <taxon>Streptomyces</taxon>
    </lineage>
</organism>
<protein>
    <submittedName>
        <fullName evidence="1">Uncharacterized protein</fullName>
    </submittedName>
</protein>
<gene>
    <name evidence="1" type="ORF">V2W30_28745</name>
</gene>
<dbReference type="Proteomes" id="UP001432251">
    <property type="component" value="Chromosome"/>
</dbReference>
<name>A0ACD5AI71_9ACTN</name>
<evidence type="ECO:0000313" key="2">
    <source>
        <dbReference type="Proteomes" id="UP001432251"/>
    </source>
</evidence>
<proteinExistence type="predicted"/>
<reference evidence="1" key="1">
    <citation type="journal article" date="2025" name="Int. J. Syst. Evol. Microbiol.">
        <title>Streptomyces citrinus sp. nov., with yellow diffusible pigment.</title>
        <authorList>
            <person name="He Y."/>
            <person name="Yang E."/>
            <person name="Xu J."/>
            <person name="Sun Y."/>
            <person name="Sun L."/>
        </authorList>
    </citation>
    <scope>NUCLEOTIDE SEQUENCE</scope>
    <source>
        <strain evidence="1">Q6</strain>
    </source>
</reference>
<accession>A0ACD5AI71</accession>